<dbReference type="Gene3D" id="3.10.450.50">
    <property type="match status" value="1"/>
</dbReference>
<protein>
    <submittedName>
        <fullName evidence="2">Nuclear transport factor 2 family protein</fullName>
    </submittedName>
</protein>
<dbReference type="Proteomes" id="UP001062223">
    <property type="component" value="Chromosome"/>
</dbReference>
<evidence type="ECO:0000259" key="1">
    <source>
        <dbReference type="Pfam" id="PF12680"/>
    </source>
</evidence>
<feature type="domain" description="SnoaL-like" evidence="1">
    <location>
        <begin position="13"/>
        <end position="110"/>
    </location>
</feature>
<gene>
    <name evidence="2" type="ORF">OE229_08875</name>
</gene>
<dbReference type="AlphaFoldDB" id="A0A9Q9T4C0"/>
<sequence length="118" mass="13074">MSQPLESLMHANLFEVFGERDPERRRAAIERTYAPDVVFLDPDEVVTGREALHAKAQRLLDEAPGFVFSPAGPVYENHGMGYLAWHFGPEGQPPVVSGMDICFIEGDVIAKVYTLLTA</sequence>
<organism evidence="2 3">
    <name type="scientific">Curtobacterium poinsettiae</name>
    <dbReference type="NCBI Taxonomy" id="159612"/>
    <lineage>
        <taxon>Bacteria</taxon>
        <taxon>Bacillati</taxon>
        <taxon>Actinomycetota</taxon>
        <taxon>Actinomycetes</taxon>
        <taxon>Micrococcales</taxon>
        <taxon>Microbacteriaceae</taxon>
        <taxon>Curtobacterium</taxon>
    </lineage>
</organism>
<dbReference type="InterPro" id="IPR037401">
    <property type="entry name" value="SnoaL-like"/>
</dbReference>
<dbReference type="RefSeq" id="WP_247737495.1">
    <property type="nucleotide sequence ID" value="NZ_CP106879.1"/>
</dbReference>
<dbReference type="EMBL" id="CP106879">
    <property type="protein sequence ID" value="UYC82554.1"/>
    <property type="molecule type" value="Genomic_DNA"/>
</dbReference>
<reference evidence="2" key="1">
    <citation type="submission" date="2022-09" db="EMBL/GenBank/DDBJ databases">
        <title>Taxonomy of Curtobacterium flaccumfaciens.</title>
        <authorList>
            <person name="Osdaghi E."/>
            <person name="Taghavi S.M."/>
            <person name="Hamidizade M."/>
            <person name="Abachi H."/>
            <person name="Fazliarab A."/>
            <person name="Baeyen S."/>
            <person name="Portier P."/>
            <person name="Van Vaerenbergh J."/>
            <person name="Jacques M.-A."/>
        </authorList>
    </citation>
    <scope>NUCLEOTIDE SEQUENCE</scope>
    <source>
        <strain evidence="2">AGQB46</strain>
    </source>
</reference>
<dbReference type="Pfam" id="PF12680">
    <property type="entry name" value="SnoaL_2"/>
    <property type="match status" value="1"/>
</dbReference>
<dbReference type="SUPFAM" id="SSF54427">
    <property type="entry name" value="NTF2-like"/>
    <property type="match status" value="1"/>
</dbReference>
<dbReference type="KEGG" id="cpoi:OE229_08875"/>
<proteinExistence type="predicted"/>
<evidence type="ECO:0000313" key="3">
    <source>
        <dbReference type="Proteomes" id="UP001062223"/>
    </source>
</evidence>
<evidence type="ECO:0000313" key="2">
    <source>
        <dbReference type="EMBL" id="UYC82554.1"/>
    </source>
</evidence>
<name>A0A9Q9T4C0_9MICO</name>
<accession>A0A9Q9T4C0</accession>
<dbReference type="InterPro" id="IPR032710">
    <property type="entry name" value="NTF2-like_dom_sf"/>
</dbReference>